<name>A0A4C1TLK7_EUMVA</name>
<gene>
    <name evidence="2" type="ORF">EVAR_80566_1</name>
</gene>
<feature type="compositionally biased region" description="Basic and acidic residues" evidence="1">
    <location>
        <begin position="136"/>
        <end position="148"/>
    </location>
</feature>
<reference evidence="2 3" key="1">
    <citation type="journal article" date="2019" name="Commun. Biol.">
        <title>The bagworm genome reveals a unique fibroin gene that provides high tensile strength.</title>
        <authorList>
            <person name="Kono N."/>
            <person name="Nakamura H."/>
            <person name="Ohtoshi R."/>
            <person name="Tomita M."/>
            <person name="Numata K."/>
            <person name="Arakawa K."/>
        </authorList>
    </citation>
    <scope>NUCLEOTIDE SEQUENCE [LARGE SCALE GENOMIC DNA]</scope>
</reference>
<evidence type="ECO:0000313" key="3">
    <source>
        <dbReference type="Proteomes" id="UP000299102"/>
    </source>
</evidence>
<organism evidence="2 3">
    <name type="scientific">Eumeta variegata</name>
    <name type="common">Bagworm moth</name>
    <name type="synonym">Eumeta japonica</name>
    <dbReference type="NCBI Taxonomy" id="151549"/>
    <lineage>
        <taxon>Eukaryota</taxon>
        <taxon>Metazoa</taxon>
        <taxon>Ecdysozoa</taxon>
        <taxon>Arthropoda</taxon>
        <taxon>Hexapoda</taxon>
        <taxon>Insecta</taxon>
        <taxon>Pterygota</taxon>
        <taxon>Neoptera</taxon>
        <taxon>Endopterygota</taxon>
        <taxon>Lepidoptera</taxon>
        <taxon>Glossata</taxon>
        <taxon>Ditrysia</taxon>
        <taxon>Tineoidea</taxon>
        <taxon>Psychidae</taxon>
        <taxon>Oiketicinae</taxon>
        <taxon>Eumeta</taxon>
    </lineage>
</organism>
<keyword evidence="3" id="KW-1185">Reference proteome</keyword>
<comment type="caution">
    <text evidence="2">The sequence shown here is derived from an EMBL/GenBank/DDBJ whole genome shotgun (WGS) entry which is preliminary data.</text>
</comment>
<evidence type="ECO:0000313" key="2">
    <source>
        <dbReference type="EMBL" id="GBP15392.1"/>
    </source>
</evidence>
<dbReference type="EMBL" id="BGZK01000071">
    <property type="protein sequence ID" value="GBP15392.1"/>
    <property type="molecule type" value="Genomic_DNA"/>
</dbReference>
<proteinExistence type="predicted"/>
<dbReference type="AlphaFoldDB" id="A0A4C1TLK7"/>
<evidence type="ECO:0000256" key="1">
    <source>
        <dbReference type="SAM" id="MobiDB-lite"/>
    </source>
</evidence>
<feature type="region of interest" description="Disordered" evidence="1">
    <location>
        <begin position="130"/>
        <end position="162"/>
    </location>
</feature>
<dbReference type="Proteomes" id="UP000299102">
    <property type="component" value="Unassembled WGS sequence"/>
</dbReference>
<accession>A0A4C1TLK7</accession>
<protein>
    <submittedName>
        <fullName evidence="2">Uncharacterized protein</fullName>
    </submittedName>
</protein>
<sequence length="212" mass="23563">MFRLKGNNFRVRAAKDRQYSSAGPRAAGRALEWRCLPNSGPLVGAELFYALARSFMRVRRSTEILYFRVLRPYASGAYSYILPRYLDESTLKGFTWISGQSIGYPPSTSTSNRSAGGIYKVYRATIPRSDSCCSKPAERKEKEEDKKTKGAQGVEKAGRREEEEVKLAAQNCNLSNNITSATTSGIFLLIPSAAVIVFDRQKSSPPSLQFPI</sequence>